<evidence type="ECO:0000256" key="3">
    <source>
        <dbReference type="SAM" id="MobiDB-lite"/>
    </source>
</evidence>
<gene>
    <name evidence="4" type="ORF">FAA97_16375</name>
</gene>
<evidence type="ECO:0000256" key="2">
    <source>
        <dbReference type="RuleBase" id="RU362080"/>
    </source>
</evidence>
<proteinExistence type="inferred from homology"/>
<feature type="region of interest" description="Disordered" evidence="3">
    <location>
        <begin position="65"/>
        <end position="91"/>
    </location>
</feature>
<dbReference type="InterPro" id="IPR006442">
    <property type="entry name" value="Antitoxin_Phd/YefM"/>
</dbReference>
<comment type="function">
    <text evidence="2">Antitoxin component of a type II toxin-antitoxin (TA) system.</text>
</comment>
<reference evidence="4 5" key="1">
    <citation type="submission" date="2019-04" db="EMBL/GenBank/DDBJ databases">
        <title>Genome sequence of strain shin9-1.</title>
        <authorList>
            <person name="Gao J."/>
            <person name="Sun J."/>
        </authorList>
    </citation>
    <scope>NUCLEOTIDE SEQUENCE [LARGE SCALE GENOMIC DNA]</scope>
    <source>
        <strain evidence="5">shin9-1</strain>
    </source>
</reference>
<dbReference type="EMBL" id="STGV01000005">
    <property type="protein sequence ID" value="THV21586.1"/>
    <property type="molecule type" value="Genomic_DNA"/>
</dbReference>
<dbReference type="Pfam" id="PF02604">
    <property type="entry name" value="PhdYeFM_antitox"/>
    <property type="match status" value="1"/>
</dbReference>
<dbReference type="NCBIfam" id="TIGR01552">
    <property type="entry name" value="phd_fam"/>
    <property type="match status" value="1"/>
</dbReference>
<comment type="similarity">
    <text evidence="1 2">Belongs to the phD/YefM antitoxin family.</text>
</comment>
<name>A0A4V4HMB5_9HYPH</name>
<dbReference type="AlphaFoldDB" id="A0A4V4HMB5"/>
<dbReference type="InterPro" id="IPR036165">
    <property type="entry name" value="YefM-like_sf"/>
</dbReference>
<dbReference type="SUPFAM" id="SSF143120">
    <property type="entry name" value="YefM-like"/>
    <property type="match status" value="1"/>
</dbReference>
<dbReference type="RefSeq" id="WP_136599631.1">
    <property type="nucleotide sequence ID" value="NZ_STGV01000005.1"/>
</dbReference>
<evidence type="ECO:0000313" key="5">
    <source>
        <dbReference type="Proteomes" id="UP000308828"/>
    </source>
</evidence>
<evidence type="ECO:0000256" key="1">
    <source>
        <dbReference type="ARBA" id="ARBA00009981"/>
    </source>
</evidence>
<dbReference type="Proteomes" id="UP000308828">
    <property type="component" value="Unassembled WGS sequence"/>
</dbReference>
<sequence>MRISVQDAQRNLEELVDRADKGEDILLTRDGNPIARIVLLNTVETPTKNTEDFATLLRAIKEQARQTADPFPEETAARSQDFLYDGDGIPK</sequence>
<protein>
    <recommendedName>
        <fullName evidence="2">Antitoxin</fullName>
    </recommendedName>
</protein>
<keyword evidence="5" id="KW-1185">Reference proteome</keyword>
<accession>A0A4V4HMB5</accession>
<dbReference type="OrthoDB" id="7473440at2"/>
<evidence type="ECO:0000313" key="4">
    <source>
        <dbReference type="EMBL" id="THV21586.1"/>
    </source>
</evidence>
<organism evidence="4 5">
    <name type="scientific">Peteryoungia ipomoeae</name>
    <dbReference type="NCBI Taxonomy" id="1210932"/>
    <lineage>
        <taxon>Bacteria</taxon>
        <taxon>Pseudomonadati</taxon>
        <taxon>Pseudomonadota</taxon>
        <taxon>Alphaproteobacteria</taxon>
        <taxon>Hyphomicrobiales</taxon>
        <taxon>Rhizobiaceae</taxon>
        <taxon>Peteryoungia</taxon>
    </lineage>
</organism>
<dbReference type="Gene3D" id="3.40.1620.10">
    <property type="entry name" value="YefM-like domain"/>
    <property type="match status" value="1"/>
</dbReference>
<comment type="caution">
    <text evidence="4">The sequence shown here is derived from an EMBL/GenBank/DDBJ whole genome shotgun (WGS) entry which is preliminary data.</text>
</comment>